<name>A0ACC0ALV9_CATRO</name>
<sequence>MNDRSRRSLRSYLDLKKEDDDEAKPEIEMVQQRRYLADERNLATFFKEIAPIKADMEEINDLLVDIEELYEKTKSTHSATVLGGLRDGISSYMATILRKASIIQGRLELLDKSNLDNRSLSDAFKEGTTPDRTRMLVTKGLRIKLREMMNDSKSLGEKISTDHKEGLKRRYLNSFGEEPSEDLVENMMKGDLRVGVSEGKADHIFVMKNQGRHQTVKEIQKRFTELHQVFLDMDLIIDEEQVNDNGEQNATSPPGTYEDLEQAGRIGKRDIVWAVVMLLVVIFVCILLFRILFFHDRS</sequence>
<dbReference type="EMBL" id="CM044705">
    <property type="protein sequence ID" value="KAI5660948.1"/>
    <property type="molecule type" value="Genomic_DNA"/>
</dbReference>
<protein>
    <submittedName>
        <fullName evidence="1">Uncharacterized protein</fullName>
    </submittedName>
</protein>
<proteinExistence type="predicted"/>
<gene>
    <name evidence="1" type="ORF">M9H77_20271</name>
</gene>
<keyword evidence="2" id="KW-1185">Reference proteome</keyword>
<reference evidence="2" key="1">
    <citation type="journal article" date="2023" name="Nat. Plants">
        <title>Single-cell RNA sequencing provides a high-resolution roadmap for understanding the multicellular compartmentation of specialized metabolism.</title>
        <authorList>
            <person name="Sun S."/>
            <person name="Shen X."/>
            <person name="Li Y."/>
            <person name="Li Y."/>
            <person name="Wang S."/>
            <person name="Li R."/>
            <person name="Zhang H."/>
            <person name="Shen G."/>
            <person name="Guo B."/>
            <person name="Wei J."/>
            <person name="Xu J."/>
            <person name="St-Pierre B."/>
            <person name="Chen S."/>
            <person name="Sun C."/>
        </authorList>
    </citation>
    <scope>NUCLEOTIDE SEQUENCE [LARGE SCALE GENOMIC DNA]</scope>
</reference>
<accession>A0ACC0ALV9</accession>
<evidence type="ECO:0000313" key="2">
    <source>
        <dbReference type="Proteomes" id="UP001060085"/>
    </source>
</evidence>
<comment type="caution">
    <text evidence="1">The sequence shown here is derived from an EMBL/GenBank/DDBJ whole genome shotgun (WGS) entry which is preliminary data.</text>
</comment>
<evidence type="ECO:0000313" key="1">
    <source>
        <dbReference type="EMBL" id="KAI5660948.1"/>
    </source>
</evidence>
<organism evidence="1 2">
    <name type="scientific">Catharanthus roseus</name>
    <name type="common">Madagascar periwinkle</name>
    <name type="synonym">Vinca rosea</name>
    <dbReference type="NCBI Taxonomy" id="4058"/>
    <lineage>
        <taxon>Eukaryota</taxon>
        <taxon>Viridiplantae</taxon>
        <taxon>Streptophyta</taxon>
        <taxon>Embryophyta</taxon>
        <taxon>Tracheophyta</taxon>
        <taxon>Spermatophyta</taxon>
        <taxon>Magnoliopsida</taxon>
        <taxon>eudicotyledons</taxon>
        <taxon>Gunneridae</taxon>
        <taxon>Pentapetalae</taxon>
        <taxon>asterids</taxon>
        <taxon>lamiids</taxon>
        <taxon>Gentianales</taxon>
        <taxon>Apocynaceae</taxon>
        <taxon>Rauvolfioideae</taxon>
        <taxon>Vinceae</taxon>
        <taxon>Catharanthinae</taxon>
        <taxon>Catharanthus</taxon>
    </lineage>
</organism>
<dbReference type="Proteomes" id="UP001060085">
    <property type="component" value="Linkage Group LG05"/>
</dbReference>